<dbReference type="Pfam" id="PF25954">
    <property type="entry name" value="Beta-barrel_RND_2"/>
    <property type="match status" value="1"/>
</dbReference>
<dbReference type="AlphaFoldDB" id="A0A9D7SHA1"/>
<dbReference type="Gene3D" id="2.40.50.100">
    <property type="match status" value="1"/>
</dbReference>
<dbReference type="Gene3D" id="2.40.30.170">
    <property type="match status" value="1"/>
</dbReference>
<dbReference type="Pfam" id="PF25973">
    <property type="entry name" value="BSH_CzcB"/>
    <property type="match status" value="1"/>
</dbReference>
<comment type="similarity">
    <text evidence="1">Belongs to the membrane fusion protein (MFP) (TC 8.A.1) family.</text>
</comment>
<protein>
    <submittedName>
        <fullName evidence="4">Efflux RND transporter periplasmic adaptor subunit</fullName>
    </submittedName>
</protein>
<sequence>MSEPRARKPSVIKRRFPWGWVVLGLLGAGALVAMMAARGGPVAVSVSSPTVFKAGERNPLVTASGYLVARTRATLSSKVLGRVSWLGVQEGSRVTKGQILARLESPDLAASRDQVQAQLDQAKVDLDRAEKLRALGIQDAATVDRLRSQKLTLEAQLAYQNALLDSMALKAPFSGVVTQKLSEVGETVAPGSAGGANAINAILVMADFDTLEVEVEVNEASIAKLKRGMPAEIRVDALDGQGQRSVLKGRLREIYPSSNRQKAVVIVRVAFVEKDPLLVPDMGAKVTFLGEAYAQDVLVLGREQLKKQDGKPFVWTVENGAAVQKFVTVKAENPIGLEVDGLAKDAMLIVAPPESLKPGAKVRVKKG</sequence>
<dbReference type="Proteomes" id="UP000886657">
    <property type="component" value="Unassembled WGS sequence"/>
</dbReference>
<dbReference type="GO" id="GO:1990281">
    <property type="term" value="C:efflux pump complex"/>
    <property type="evidence" value="ECO:0007669"/>
    <property type="project" value="TreeGrafter"/>
</dbReference>
<dbReference type="PANTHER" id="PTHR30469">
    <property type="entry name" value="MULTIDRUG RESISTANCE PROTEIN MDTA"/>
    <property type="match status" value="1"/>
</dbReference>
<dbReference type="EMBL" id="JADKIO010000006">
    <property type="protein sequence ID" value="MBK9796806.1"/>
    <property type="molecule type" value="Genomic_DNA"/>
</dbReference>
<evidence type="ECO:0000259" key="3">
    <source>
        <dbReference type="Pfam" id="PF25973"/>
    </source>
</evidence>
<dbReference type="SUPFAM" id="SSF111369">
    <property type="entry name" value="HlyD-like secretion proteins"/>
    <property type="match status" value="1"/>
</dbReference>
<dbReference type="InterPro" id="IPR058792">
    <property type="entry name" value="Beta-barrel_RND_2"/>
</dbReference>
<evidence type="ECO:0000313" key="4">
    <source>
        <dbReference type="EMBL" id="MBK9796806.1"/>
    </source>
</evidence>
<reference evidence="4" key="1">
    <citation type="submission" date="2020-10" db="EMBL/GenBank/DDBJ databases">
        <title>Connecting structure to function with the recovery of over 1000 high-quality activated sludge metagenome-assembled genomes encoding full-length rRNA genes using long-read sequencing.</title>
        <authorList>
            <person name="Singleton C.M."/>
            <person name="Petriglieri F."/>
            <person name="Kristensen J.M."/>
            <person name="Kirkegaard R.H."/>
            <person name="Michaelsen T.Y."/>
            <person name="Andersen M.H."/>
            <person name="Karst S.M."/>
            <person name="Dueholm M.S."/>
            <person name="Nielsen P.H."/>
            <person name="Albertsen M."/>
        </authorList>
    </citation>
    <scope>NUCLEOTIDE SEQUENCE</scope>
    <source>
        <strain evidence="4">Skiv_18-Q3-R9-52_MAXAC.067</strain>
    </source>
</reference>
<gene>
    <name evidence="4" type="ORF">IPP58_09965</name>
</gene>
<feature type="domain" description="CzcB-like barrel-sandwich hybrid" evidence="3">
    <location>
        <begin position="73"/>
        <end position="189"/>
    </location>
</feature>
<organism evidence="4 5">
    <name type="scientific">Candidatus Geothrix skivensis</name>
    <dbReference type="NCBI Taxonomy" id="2954439"/>
    <lineage>
        <taxon>Bacteria</taxon>
        <taxon>Pseudomonadati</taxon>
        <taxon>Acidobacteriota</taxon>
        <taxon>Holophagae</taxon>
        <taxon>Holophagales</taxon>
        <taxon>Holophagaceae</taxon>
        <taxon>Geothrix</taxon>
    </lineage>
</organism>
<dbReference type="NCBIfam" id="TIGR01730">
    <property type="entry name" value="RND_mfp"/>
    <property type="match status" value="1"/>
</dbReference>
<evidence type="ECO:0000313" key="5">
    <source>
        <dbReference type="Proteomes" id="UP000886657"/>
    </source>
</evidence>
<dbReference type="InterPro" id="IPR058647">
    <property type="entry name" value="BSH_CzcB-like"/>
</dbReference>
<comment type="caution">
    <text evidence="4">The sequence shown here is derived from an EMBL/GenBank/DDBJ whole genome shotgun (WGS) entry which is preliminary data.</text>
</comment>
<dbReference type="GO" id="GO:0015562">
    <property type="term" value="F:efflux transmembrane transporter activity"/>
    <property type="evidence" value="ECO:0007669"/>
    <property type="project" value="TreeGrafter"/>
</dbReference>
<proteinExistence type="inferred from homology"/>
<accession>A0A9D7SHA1</accession>
<dbReference type="InterPro" id="IPR006143">
    <property type="entry name" value="RND_pump_MFP"/>
</dbReference>
<feature type="domain" description="CusB-like beta-barrel" evidence="2">
    <location>
        <begin position="213"/>
        <end position="290"/>
    </location>
</feature>
<evidence type="ECO:0000256" key="1">
    <source>
        <dbReference type="ARBA" id="ARBA00009477"/>
    </source>
</evidence>
<evidence type="ECO:0000259" key="2">
    <source>
        <dbReference type="Pfam" id="PF25954"/>
    </source>
</evidence>
<name>A0A9D7SHA1_9BACT</name>
<dbReference type="PANTHER" id="PTHR30469:SF38">
    <property type="entry name" value="HLYD FAMILY SECRETION PROTEIN"/>
    <property type="match status" value="1"/>
</dbReference>